<evidence type="ECO:0000256" key="4">
    <source>
        <dbReference type="ARBA" id="ARBA00022989"/>
    </source>
</evidence>
<gene>
    <name evidence="8" type="ORF">BUZ01_07180</name>
</gene>
<feature type="transmembrane region" description="Helical" evidence="6">
    <location>
        <begin position="238"/>
        <end position="258"/>
    </location>
</feature>
<evidence type="ECO:0000313" key="8">
    <source>
        <dbReference type="EMBL" id="RIL42639.1"/>
    </source>
</evidence>
<keyword evidence="5 6" id="KW-0472">Membrane</keyword>
<feature type="transmembrane region" description="Helical" evidence="6">
    <location>
        <begin position="365"/>
        <end position="385"/>
    </location>
</feature>
<dbReference type="AlphaFoldDB" id="A0A418HMU0"/>
<evidence type="ECO:0000256" key="6">
    <source>
        <dbReference type="SAM" id="Phobius"/>
    </source>
</evidence>
<feature type="transmembrane region" description="Helical" evidence="6">
    <location>
        <begin position="189"/>
        <end position="207"/>
    </location>
</feature>
<keyword evidence="2" id="KW-0813">Transport</keyword>
<sequence>MKSSTEKFNELINNESKLRSFYKKVLTIVSISQIFWGAGLAAGITVGALIAKDILGTDAYSGVPSFLFTLGSAGAAMMVGIFSQKFGRRIGLSIGFALGGVGAIGVVIATMFSNIWLLLFSLLIYGSGTATNLQARYAGTDLAKPHQKGKAISITMVMTTFGAVIGPNTSEVMGTIADGLNLPSLSGPFILAAVAYILAGVVLFIMLRPDPYLVAKHIRTLDTNKQEIDSTLNNKSGVIFGGFIMVLTQIVMLAIMTMTPVHMQHNGHTLNAIGIVIGLHIGFMYLPSLITGVLVDKIGAKSMSVASALTLLLAGVVSAFSPENSVFWIASGLSLLGIGWNFGLISGTAIIVQSTSLDIRAKVQGQIDVFIALSGAAGGALSGIVMAQSNYMTLAIIGGILSLLILPFLRFNGNK</sequence>
<dbReference type="InterPro" id="IPR020846">
    <property type="entry name" value="MFS_dom"/>
</dbReference>
<reference evidence="8 9" key="1">
    <citation type="journal article" date="2016" name="Front. Microbiol.">
        <title>Comprehensive Phylogenetic Analysis of Bovine Non-aureus Staphylococci Species Based on Whole-Genome Sequencing.</title>
        <authorList>
            <person name="Naushad S."/>
            <person name="Barkema H.W."/>
            <person name="Luby C."/>
            <person name="Condas L.A."/>
            <person name="Nobrega D.B."/>
            <person name="Carson D.A."/>
            <person name="De Buck J."/>
        </authorList>
    </citation>
    <scope>NUCLEOTIDE SEQUENCE [LARGE SCALE GENOMIC DNA]</scope>
    <source>
        <strain evidence="8 9">SNUC 1388</strain>
    </source>
</reference>
<dbReference type="RefSeq" id="WP_119624512.1">
    <property type="nucleotide sequence ID" value="NZ_QXRZ01000004.1"/>
</dbReference>
<dbReference type="PANTHER" id="PTHR23534:SF1">
    <property type="entry name" value="MAJOR FACILITATOR SUPERFAMILY PROTEIN"/>
    <property type="match status" value="1"/>
</dbReference>
<feature type="transmembrane region" description="Helical" evidence="6">
    <location>
        <begin position="302"/>
        <end position="320"/>
    </location>
</feature>
<evidence type="ECO:0000259" key="7">
    <source>
        <dbReference type="PROSITE" id="PS50850"/>
    </source>
</evidence>
<dbReference type="EMBL" id="QXRZ01000004">
    <property type="protein sequence ID" value="RIL42639.1"/>
    <property type="molecule type" value="Genomic_DNA"/>
</dbReference>
<dbReference type="Proteomes" id="UP000283576">
    <property type="component" value="Unassembled WGS sequence"/>
</dbReference>
<feature type="transmembrane region" description="Helical" evidence="6">
    <location>
        <begin position="391"/>
        <end position="409"/>
    </location>
</feature>
<dbReference type="InterPro" id="IPR036259">
    <property type="entry name" value="MFS_trans_sf"/>
</dbReference>
<dbReference type="InterPro" id="IPR011701">
    <property type="entry name" value="MFS"/>
</dbReference>
<dbReference type="PROSITE" id="PS50850">
    <property type="entry name" value="MFS"/>
    <property type="match status" value="1"/>
</dbReference>
<feature type="transmembrane region" description="Helical" evidence="6">
    <location>
        <begin position="115"/>
        <end position="139"/>
    </location>
</feature>
<proteinExistence type="predicted"/>
<accession>A0A418HMU0</accession>
<evidence type="ECO:0000313" key="9">
    <source>
        <dbReference type="Proteomes" id="UP000283576"/>
    </source>
</evidence>
<dbReference type="SUPFAM" id="SSF103473">
    <property type="entry name" value="MFS general substrate transporter"/>
    <property type="match status" value="1"/>
</dbReference>
<feature type="transmembrane region" description="Helical" evidence="6">
    <location>
        <begin position="25"/>
        <end position="51"/>
    </location>
</feature>
<feature type="transmembrane region" description="Helical" evidence="6">
    <location>
        <begin position="63"/>
        <end position="83"/>
    </location>
</feature>
<organism evidence="8 9">
    <name type="scientific">Staphylococcus gallinarum</name>
    <dbReference type="NCBI Taxonomy" id="1293"/>
    <lineage>
        <taxon>Bacteria</taxon>
        <taxon>Bacillati</taxon>
        <taxon>Bacillota</taxon>
        <taxon>Bacilli</taxon>
        <taxon>Bacillales</taxon>
        <taxon>Staphylococcaceae</taxon>
        <taxon>Staphylococcus</taxon>
    </lineage>
</organism>
<dbReference type="GO" id="GO:0005886">
    <property type="term" value="C:plasma membrane"/>
    <property type="evidence" value="ECO:0007669"/>
    <property type="project" value="UniProtKB-SubCell"/>
</dbReference>
<dbReference type="Gene3D" id="1.20.1250.20">
    <property type="entry name" value="MFS general substrate transporter like domains"/>
    <property type="match status" value="1"/>
</dbReference>
<feature type="domain" description="Major facilitator superfamily (MFS) profile" evidence="7">
    <location>
        <begin position="25"/>
        <end position="415"/>
    </location>
</feature>
<feature type="transmembrane region" description="Helical" evidence="6">
    <location>
        <begin position="270"/>
        <end position="295"/>
    </location>
</feature>
<keyword evidence="3 6" id="KW-0812">Transmembrane</keyword>
<evidence type="ECO:0000256" key="1">
    <source>
        <dbReference type="ARBA" id="ARBA00004651"/>
    </source>
</evidence>
<evidence type="ECO:0000256" key="3">
    <source>
        <dbReference type="ARBA" id="ARBA00022692"/>
    </source>
</evidence>
<evidence type="ECO:0000256" key="2">
    <source>
        <dbReference type="ARBA" id="ARBA00022448"/>
    </source>
</evidence>
<comment type="subcellular location">
    <subcellularLocation>
        <location evidence="1">Cell membrane</location>
        <topology evidence="1">Multi-pass membrane protein</topology>
    </subcellularLocation>
</comment>
<name>A0A418HMU0_STAGA</name>
<feature type="transmembrane region" description="Helical" evidence="6">
    <location>
        <begin position="151"/>
        <end position="169"/>
    </location>
</feature>
<dbReference type="GO" id="GO:0022857">
    <property type="term" value="F:transmembrane transporter activity"/>
    <property type="evidence" value="ECO:0007669"/>
    <property type="project" value="InterPro"/>
</dbReference>
<keyword evidence="4 6" id="KW-1133">Transmembrane helix</keyword>
<protein>
    <submittedName>
        <fullName evidence="8">MFS transporter</fullName>
    </submittedName>
</protein>
<feature type="transmembrane region" description="Helical" evidence="6">
    <location>
        <begin position="326"/>
        <end position="353"/>
    </location>
</feature>
<dbReference type="Pfam" id="PF07690">
    <property type="entry name" value="MFS_1"/>
    <property type="match status" value="1"/>
</dbReference>
<evidence type="ECO:0000256" key="5">
    <source>
        <dbReference type="ARBA" id="ARBA00023136"/>
    </source>
</evidence>
<comment type="caution">
    <text evidence="8">The sequence shown here is derived from an EMBL/GenBank/DDBJ whole genome shotgun (WGS) entry which is preliminary data.</text>
</comment>
<dbReference type="PANTHER" id="PTHR23534">
    <property type="entry name" value="MFS PERMEASE"/>
    <property type="match status" value="1"/>
</dbReference>
<feature type="transmembrane region" description="Helical" evidence="6">
    <location>
        <begin position="90"/>
        <end position="109"/>
    </location>
</feature>